<gene>
    <name evidence="17" type="ORF">NEOLI_004200</name>
</gene>
<feature type="compositionally biased region" description="Basic and acidic residues" evidence="13">
    <location>
        <begin position="27"/>
        <end position="37"/>
    </location>
</feature>
<dbReference type="AlphaFoldDB" id="A0A1U7LR14"/>
<dbReference type="SUPFAM" id="SSF82171">
    <property type="entry name" value="DPP6 N-terminal domain-like"/>
    <property type="match status" value="1"/>
</dbReference>
<dbReference type="GO" id="GO:0004252">
    <property type="term" value="F:serine-type endopeptidase activity"/>
    <property type="evidence" value="ECO:0007669"/>
    <property type="project" value="InterPro"/>
</dbReference>
<evidence type="ECO:0000256" key="1">
    <source>
        <dbReference type="ARBA" id="ARBA00004576"/>
    </source>
</evidence>
<protein>
    <submittedName>
        <fullName evidence="17">Putative dipeptidyl-aminopeptidase B</fullName>
    </submittedName>
</protein>
<sequence>MSGSIPLHKIDSNPSLADDETASYGDVFKDDPLRDSYSDEEDTLVYAEAPRETKTKPRRKSLNLLKWTFVTFGLVWMAWFMIYALRGYWKPSVSQTLLKTDPNKRVTLADVDTSRLSPRSHRVDWTDSFGDDGFFLTKDGNDILLKHVDGSTKVLVTARDIRTPDGNSTLSYQDYFISADTKFIIFTTDTKSIWRKSFVAHWWIYDIEKKITSPLVETNSSAIVAVAVWSKTGHDISYVLDNDLYIRKSLGPSVRITFDSSSEIFNGAPDWVYEEEVLYSNTAMWWSPTSSHLVFFRLDDKSVPTFTVQHFQTSEPQNLAPQYPNNYDIKYPKPGFPNPDAEIWIYDIQNMKGPEKLVWDAFQENVLAQVTWVSNSHILLRETDRAAENLRNVLFDVQGKKGNIVQQVDVLGLDGGWAEMSHDIIRVPADPKRNRPEDGYISLVIHQGNNHLAYYTPLNASESTLLTSGNFEVVDGVAALDLDKNQVYYISTEKSAIERHLYSVDLSGSNNKNWTDVSQDGYYSVNFSPRAGYYLLTCEGPGLPYQKVLSTSNSEFELVIETNELLEKNLQKFDLPQEIYSTIEVDGYTLNVKEIRPPNFDESGETKYPVLFNPYGGPVSQSVDKKFGLNWHTWLASEPSKEYIIVTVDGRGTGYMGRRTRVSVRGQLGTCEAKDQVEAAKIWRERIYVDSERIAIWGWSFGGFLTLKALELGSGVFKYGIAVAPVTDWRFYDSIYTERYMGLLSENQSGYATSAVTKVDGFRAANRFMVIHGSGDDNVHYQNTLFVVDELTFAGISNYDMQVFPDSDHSINFHKAHFAVYTRITEWLEHAFGVKGKETNGVWVDQLWA</sequence>
<evidence type="ECO:0000313" key="18">
    <source>
        <dbReference type="Proteomes" id="UP000186594"/>
    </source>
</evidence>
<evidence type="ECO:0000259" key="15">
    <source>
        <dbReference type="Pfam" id="PF00326"/>
    </source>
</evidence>
<comment type="subcellular location">
    <subcellularLocation>
        <location evidence="1">Vacuole membrane</location>
        <topology evidence="1">Single-pass type II membrane protein</topology>
    </subcellularLocation>
</comment>
<keyword evidence="18" id="KW-1185">Reference proteome</keyword>
<evidence type="ECO:0000256" key="8">
    <source>
        <dbReference type="ARBA" id="ARBA00022825"/>
    </source>
</evidence>
<dbReference type="FunFam" id="3.40.50.1820:FF:000003">
    <property type="entry name" value="Dipeptidyl peptidase 4"/>
    <property type="match status" value="1"/>
</dbReference>
<evidence type="ECO:0000313" key="17">
    <source>
        <dbReference type="EMBL" id="OLL25097.1"/>
    </source>
</evidence>
<accession>A0A1U7LR14</accession>
<keyword evidence="6 14" id="KW-0812">Transmembrane</keyword>
<evidence type="ECO:0000256" key="7">
    <source>
        <dbReference type="ARBA" id="ARBA00022801"/>
    </source>
</evidence>
<keyword evidence="10 14" id="KW-1133">Transmembrane helix</keyword>
<keyword evidence="5" id="KW-0645">Protease</keyword>
<keyword evidence="11 14" id="KW-0472">Membrane</keyword>
<dbReference type="PANTHER" id="PTHR11731">
    <property type="entry name" value="PROTEASE FAMILY S9B,C DIPEPTIDYL-PEPTIDASE IV-RELATED"/>
    <property type="match status" value="1"/>
</dbReference>
<dbReference type="SUPFAM" id="SSF53474">
    <property type="entry name" value="alpha/beta-Hydrolases"/>
    <property type="match status" value="1"/>
</dbReference>
<dbReference type="Pfam" id="PF00930">
    <property type="entry name" value="DPPIV_N"/>
    <property type="match status" value="1"/>
</dbReference>
<keyword evidence="12" id="KW-0325">Glycoprotein</keyword>
<feature type="domain" description="Peptidase S9 prolyl oligopeptidase catalytic" evidence="15">
    <location>
        <begin position="640"/>
        <end position="833"/>
    </location>
</feature>
<keyword evidence="9" id="KW-0735">Signal-anchor</keyword>
<evidence type="ECO:0000256" key="5">
    <source>
        <dbReference type="ARBA" id="ARBA00022670"/>
    </source>
</evidence>
<organism evidence="17 18">
    <name type="scientific">Neolecta irregularis (strain DAH-3)</name>
    <dbReference type="NCBI Taxonomy" id="1198029"/>
    <lineage>
        <taxon>Eukaryota</taxon>
        <taxon>Fungi</taxon>
        <taxon>Dikarya</taxon>
        <taxon>Ascomycota</taxon>
        <taxon>Taphrinomycotina</taxon>
        <taxon>Neolectales</taxon>
        <taxon>Neolectaceae</taxon>
        <taxon>Neolecta</taxon>
    </lineage>
</organism>
<proteinExistence type="inferred from homology"/>
<evidence type="ECO:0000256" key="6">
    <source>
        <dbReference type="ARBA" id="ARBA00022692"/>
    </source>
</evidence>
<dbReference type="OMA" id="MRTPQEN"/>
<dbReference type="STRING" id="1198029.A0A1U7LR14"/>
<dbReference type="Gene3D" id="2.140.10.30">
    <property type="entry name" value="Dipeptidylpeptidase IV, N-terminal domain"/>
    <property type="match status" value="1"/>
</dbReference>
<evidence type="ECO:0000256" key="2">
    <source>
        <dbReference type="ARBA" id="ARBA00006150"/>
    </source>
</evidence>
<keyword evidence="7" id="KW-0378">Hydrolase</keyword>
<keyword evidence="8" id="KW-0720">Serine protease</keyword>
<feature type="domain" description="Dipeptidylpeptidase IV N-terminal" evidence="16">
    <location>
        <begin position="178"/>
        <end position="545"/>
    </location>
</feature>
<evidence type="ECO:0000256" key="14">
    <source>
        <dbReference type="SAM" id="Phobius"/>
    </source>
</evidence>
<dbReference type="GO" id="GO:0004177">
    <property type="term" value="F:aminopeptidase activity"/>
    <property type="evidence" value="ECO:0007669"/>
    <property type="project" value="UniProtKB-KW"/>
</dbReference>
<dbReference type="Gene3D" id="3.40.50.1820">
    <property type="entry name" value="alpha/beta hydrolase"/>
    <property type="match status" value="1"/>
</dbReference>
<dbReference type="GO" id="GO:0006508">
    <property type="term" value="P:proteolysis"/>
    <property type="evidence" value="ECO:0007669"/>
    <property type="project" value="UniProtKB-KW"/>
</dbReference>
<keyword evidence="4" id="KW-0926">Vacuole</keyword>
<feature type="transmembrane region" description="Helical" evidence="14">
    <location>
        <begin position="64"/>
        <end position="85"/>
    </location>
</feature>
<dbReference type="GO" id="GO:0005774">
    <property type="term" value="C:vacuolar membrane"/>
    <property type="evidence" value="ECO:0007669"/>
    <property type="project" value="UniProtKB-SubCell"/>
</dbReference>
<keyword evidence="3 17" id="KW-0031">Aminopeptidase</keyword>
<dbReference type="InterPro" id="IPR001375">
    <property type="entry name" value="Peptidase_S9_cat"/>
</dbReference>
<dbReference type="GO" id="GO:0005886">
    <property type="term" value="C:plasma membrane"/>
    <property type="evidence" value="ECO:0007669"/>
    <property type="project" value="TreeGrafter"/>
</dbReference>
<comment type="similarity">
    <text evidence="2">Belongs to the peptidase S9B family.</text>
</comment>
<evidence type="ECO:0000256" key="11">
    <source>
        <dbReference type="ARBA" id="ARBA00023136"/>
    </source>
</evidence>
<dbReference type="InterPro" id="IPR029058">
    <property type="entry name" value="AB_hydrolase_fold"/>
</dbReference>
<dbReference type="InterPro" id="IPR002469">
    <property type="entry name" value="Peptidase_S9B_N"/>
</dbReference>
<evidence type="ECO:0000256" key="13">
    <source>
        <dbReference type="SAM" id="MobiDB-lite"/>
    </source>
</evidence>
<dbReference type="GO" id="GO:0008239">
    <property type="term" value="F:dipeptidyl-peptidase activity"/>
    <property type="evidence" value="ECO:0007669"/>
    <property type="project" value="TreeGrafter"/>
</dbReference>
<evidence type="ECO:0000256" key="3">
    <source>
        <dbReference type="ARBA" id="ARBA00022438"/>
    </source>
</evidence>
<feature type="region of interest" description="Disordered" evidence="13">
    <location>
        <begin position="1"/>
        <end position="40"/>
    </location>
</feature>
<evidence type="ECO:0000256" key="4">
    <source>
        <dbReference type="ARBA" id="ARBA00022554"/>
    </source>
</evidence>
<evidence type="ECO:0000256" key="10">
    <source>
        <dbReference type="ARBA" id="ARBA00022989"/>
    </source>
</evidence>
<dbReference type="InterPro" id="IPR050278">
    <property type="entry name" value="Serine_Prot_S9B/DPPIV"/>
</dbReference>
<dbReference type="PANTHER" id="PTHR11731:SF200">
    <property type="entry name" value="DIPEPTIDYL PEPTIDASE 10, ISOFORM B"/>
    <property type="match status" value="1"/>
</dbReference>
<dbReference type="PROSITE" id="PS00708">
    <property type="entry name" value="PRO_ENDOPEP_SER"/>
    <property type="match status" value="1"/>
</dbReference>
<dbReference type="EMBL" id="LXFE01000505">
    <property type="protein sequence ID" value="OLL25097.1"/>
    <property type="molecule type" value="Genomic_DNA"/>
</dbReference>
<evidence type="ECO:0000259" key="16">
    <source>
        <dbReference type="Pfam" id="PF00930"/>
    </source>
</evidence>
<dbReference type="InterPro" id="IPR002471">
    <property type="entry name" value="Pept_S9_AS"/>
</dbReference>
<dbReference type="OrthoDB" id="16520at2759"/>
<comment type="caution">
    <text evidence="17">The sequence shown here is derived from an EMBL/GenBank/DDBJ whole genome shotgun (WGS) entry which is preliminary data.</text>
</comment>
<evidence type="ECO:0000256" key="9">
    <source>
        <dbReference type="ARBA" id="ARBA00022968"/>
    </source>
</evidence>
<dbReference type="Proteomes" id="UP000186594">
    <property type="component" value="Unassembled WGS sequence"/>
</dbReference>
<evidence type="ECO:0000256" key="12">
    <source>
        <dbReference type="ARBA" id="ARBA00023180"/>
    </source>
</evidence>
<dbReference type="Pfam" id="PF00326">
    <property type="entry name" value="Peptidase_S9"/>
    <property type="match status" value="1"/>
</dbReference>
<reference evidence="17 18" key="1">
    <citation type="submission" date="2016-04" db="EMBL/GenBank/DDBJ databases">
        <title>Evolutionary innovation and constraint leading to complex multicellularity in the Ascomycota.</title>
        <authorList>
            <person name="Cisse O."/>
            <person name="Nguyen A."/>
            <person name="Hewitt D.A."/>
            <person name="Jedd G."/>
            <person name="Stajich J.E."/>
        </authorList>
    </citation>
    <scope>NUCLEOTIDE SEQUENCE [LARGE SCALE GENOMIC DNA]</scope>
    <source>
        <strain evidence="17 18">DAH-3</strain>
    </source>
</reference>
<name>A0A1U7LR14_NEOID</name>